<reference evidence="6" key="1">
    <citation type="journal article" date="2019" name="Int. J. Syst. Evol. Microbiol.">
        <title>The Global Catalogue of Microorganisms (GCM) 10K type strain sequencing project: providing services to taxonomists for standard genome sequencing and annotation.</title>
        <authorList>
            <consortium name="The Broad Institute Genomics Platform"/>
            <consortium name="The Broad Institute Genome Sequencing Center for Infectious Disease"/>
            <person name="Wu L."/>
            <person name="Ma J."/>
        </authorList>
    </citation>
    <scope>NUCLEOTIDE SEQUENCE [LARGE SCALE GENOMIC DNA]</scope>
    <source>
        <strain evidence="6">CCUG 2113</strain>
    </source>
</reference>
<dbReference type="Proteomes" id="UP001595693">
    <property type="component" value="Unassembled WGS sequence"/>
</dbReference>
<keyword evidence="2" id="KW-0503">Monooxygenase</keyword>
<feature type="compositionally biased region" description="Basic and acidic residues" evidence="3">
    <location>
        <begin position="1"/>
        <end position="12"/>
    </location>
</feature>
<keyword evidence="6" id="KW-1185">Reference proteome</keyword>
<keyword evidence="1" id="KW-0560">Oxidoreductase</keyword>
<dbReference type="NCBIfam" id="NF005313">
    <property type="entry name" value="PRK06847.1"/>
    <property type="match status" value="1"/>
</dbReference>
<dbReference type="Pfam" id="PF01494">
    <property type="entry name" value="FAD_binding_3"/>
    <property type="match status" value="1"/>
</dbReference>
<evidence type="ECO:0000256" key="2">
    <source>
        <dbReference type="ARBA" id="ARBA00023033"/>
    </source>
</evidence>
<gene>
    <name evidence="5" type="ORF">ACFOW3_19195</name>
</gene>
<organism evidence="5 6">
    <name type="scientific">Acidovorax facilis</name>
    <dbReference type="NCBI Taxonomy" id="12917"/>
    <lineage>
        <taxon>Bacteria</taxon>
        <taxon>Pseudomonadati</taxon>
        <taxon>Pseudomonadota</taxon>
        <taxon>Betaproteobacteria</taxon>
        <taxon>Burkholderiales</taxon>
        <taxon>Comamonadaceae</taxon>
        <taxon>Acidovorax</taxon>
    </lineage>
</organism>
<dbReference type="InterPro" id="IPR036188">
    <property type="entry name" value="FAD/NAD-bd_sf"/>
</dbReference>
<dbReference type="InterPro" id="IPR050493">
    <property type="entry name" value="FAD-dep_Monooxygenase_BioMet"/>
</dbReference>
<evidence type="ECO:0000313" key="5">
    <source>
        <dbReference type="EMBL" id="MFC3936751.1"/>
    </source>
</evidence>
<dbReference type="RefSeq" id="WP_353848487.1">
    <property type="nucleotide sequence ID" value="NZ_JAMXAX010000058.1"/>
</dbReference>
<sequence length="397" mass="43016">MDSTSERRDPHRPYQSQGDKPMSLSHQRILIIGGGFSGMAAAIELRKLGAQVDLVEIDPGWRSYGAGISLGGATLRAFRRLGILEAFLAQGNASDGVNLHLPHGPQVATLPTPRIAGADVPGGGAIMRPVLARILAEATRAAGTNVRLGCTFSAIEQEADGVQVTFTDGQRQHYDLVIGADGLYSKVRETVFENAPQPRYSGQAVWRAVLPRLPEIETATMWMGLKIKPGVNPVSKTEMYLFVTEPRPTNDHVDPATFADRLRALLDAFSAPTLQSIRSQIGPDSQIVFRPLEGLLMPRPWSRGRVVLIGDTVHATTPHLASGACIGIEDALVLADELAQAGDVPTALSAFEARRWERCRMVVENSARLGEIEIEGGDKEEHSRIMRESLMALSQPI</sequence>
<dbReference type="SUPFAM" id="SSF51905">
    <property type="entry name" value="FAD/NAD(P)-binding domain"/>
    <property type="match status" value="1"/>
</dbReference>
<evidence type="ECO:0000256" key="3">
    <source>
        <dbReference type="SAM" id="MobiDB-lite"/>
    </source>
</evidence>
<protein>
    <submittedName>
        <fullName evidence="5">FAD-dependent oxidoreductase</fullName>
    </submittedName>
</protein>
<accession>A0ABV8DDW9</accession>
<feature type="region of interest" description="Disordered" evidence="3">
    <location>
        <begin position="1"/>
        <end position="22"/>
    </location>
</feature>
<evidence type="ECO:0000256" key="1">
    <source>
        <dbReference type="ARBA" id="ARBA00023002"/>
    </source>
</evidence>
<dbReference type="InterPro" id="IPR002938">
    <property type="entry name" value="FAD-bd"/>
</dbReference>
<name>A0ABV8DDW9_9BURK</name>
<dbReference type="PANTHER" id="PTHR13789:SF309">
    <property type="entry name" value="PUTATIVE (AFU_ORTHOLOGUE AFUA_6G14510)-RELATED"/>
    <property type="match status" value="1"/>
</dbReference>
<evidence type="ECO:0000259" key="4">
    <source>
        <dbReference type="Pfam" id="PF01494"/>
    </source>
</evidence>
<evidence type="ECO:0000313" key="6">
    <source>
        <dbReference type="Proteomes" id="UP001595693"/>
    </source>
</evidence>
<dbReference type="Gene3D" id="3.50.50.60">
    <property type="entry name" value="FAD/NAD(P)-binding domain"/>
    <property type="match status" value="1"/>
</dbReference>
<dbReference type="PANTHER" id="PTHR13789">
    <property type="entry name" value="MONOOXYGENASE"/>
    <property type="match status" value="1"/>
</dbReference>
<comment type="caution">
    <text evidence="5">The sequence shown here is derived from an EMBL/GenBank/DDBJ whole genome shotgun (WGS) entry which is preliminary data.</text>
</comment>
<proteinExistence type="predicted"/>
<dbReference type="EMBL" id="JBHSAJ010000057">
    <property type="protein sequence ID" value="MFC3936751.1"/>
    <property type="molecule type" value="Genomic_DNA"/>
</dbReference>
<dbReference type="PRINTS" id="PR00420">
    <property type="entry name" value="RNGMNOXGNASE"/>
</dbReference>
<feature type="domain" description="FAD-binding" evidence="4">
    <location>
        <begin position="29"/>
        <end position="365"/>
    </location>
</feature>